<dbReference type="InterPro" id="IPR036061">
    <property type="entry name" value="CheW-like_dom_sf"/>
</dbReference>
<keyword evidence="3" id="KW-1185">Reference proteome</keyword>
<proteinExistence type="predicted"/>
<dbReference type="SUPFAM" id="SSF50341">
    <property type="entry name" value="CheW-like"/>
    <property type="match status" value="1"/>
</dbReference>
<name>A0A1Y3GFF1_9EURY</name>
<reference evidence="2 3" key="1">
    <citation type="submission" date="2016-12" db="EMBL/GenBank/DDBJ databases">
        <title>Discovery of methanogenic haloarchaea.</title>
        <authorList>
            <person name="Sorokin D.Y."/>
            <person name="Makarova K.S."/>
            <person name="Abbas B."/>
            <person name="Ferrer M."/>
            <person name="Golyshin P.N."/>
        </authorList>
    </citation>
    <scope>NUCLEOTIDE SEQUENCE [LARGE SCALE GENOMIC DNA]</scope>
    <source>
        <strain evidence="2">AMET1</strain>
    </source>
</reference>
<dbReference type="Gene3D" id="2.40.50.180">
    <property type="entry name" value="CheA-289, Domain 4"/>
    <property type="match status" value="1"/>
</dbReference>
<dbReference type="Pfam" id="PF01584">
    <property type="entry name" value="CheW"/>
    <property type="match status" value="1"/>
</dbReference>
<evidence type="ECO:0000259" key="1">
    <source>
        <dbReference type="PROSITE" id="PS50851"/>
    </source>
</evidence>
<dbReference type="RefSeq" id="WP_086636978.1">
    <property type="nucleotide sequence ID" value="NZ_MRZU01000003.1"/>
</dbReference>
<comment type="caution">
    <text evidence="2">The sequence shown here is derived from an EMBL/GenBank/DDBJ whole genome shotgun (WGS) entry which is preliminary data.</text>
</comment>
<dbReference type="GO" id="GO:0006935">
    <property type="term" value="P:chemotaxis"/>
    <property type="evidence" value="ECO:0007669"/>
    <property type="project" value="InterPro"/>
</dbReference>
<dbReference type="OrthoDB" id="115049at2157"/>
<dbReference type="Gene3D" id="2.30.30.40">
    <property type="entry name" value="SH3 Domains"/>
    <property type="match status" value="1"/>
</dbReference>
<dbReference type="AlphaFoldDB" id="A0A1Y3GFF1"/>
<dbReference type="PROSITE" id="PS50851">
    <property type="entry name" value="CHEW"/>
    <property type="match status" value="1"/>
</dbReference>
<feature type="domain" description="CheW-like" evidence="1">
    <location>
        <begin position="12"/>
        <end position="162"/>
    </location>
</feature>
<dbReference type="Proteomes" id="UP000195137">
    <property type="component" value="Unassembled WGS sequence"/>
</dbReference>
<dbReference type="PANTHER" id="PTHR22617:SF23">
    <property type="entry name" value="CHEMOTAXIS PROTEIN CHEW"/>
    <property type="match status" value="1"/>
</dbReference>
<dbReference type="SMART" id="SM00260">
    <property type="entry name" value="CheW"/>
    <property type="match status" value="1"/>
</dbReference>
<evidence type="ECO:0000313" key="2">
    <source>
        <dbReference type="EMBL" id="OUJ18924.1"/>
    </source>
</evidence>
<sequence>MSSQTNQKKYETVQVLEFSLGNQDYCVDIFDVTEIVEGGKITPLPKTSEHIEGVIDLRGQTTTVINPKKILGIEEKGEKDIIKENGVTKNLIIMLKPDLIEDKGRMAWLVTNVEKVNTIKKERFESKIAANTRMYKGIIKNEDNDKFRIWLDPKEMLKLDKIAAKENKQKETEEKQET</sequence>
<accession>A0A1Y3GFF1</accession>
<organism evidence="2 3">
    <name type="scientific">Methanonatronarchaeum thermophilum</name>
    <dbReference type="NCBI Taxonomy" id="1927129"/>
    <lineage>
        <taxon>Archaea</taxon>
        <taxon>Methanobacteriati</taxon>
        <taxon>Methanobacteriota</taxon>
        <taxon>Methanonatronarchaeia</taxon>
        <taxon>Methanonatronarchaeales</taxon>
        <taxon>Methanonatronarchaeaceae</taxon>
        <taxon>Methanonatronarchaeum</taxon>
    </lineage>
</organism>
<dbReference type="GO" id="GO:0007165">
    <property type="term" value="P:signal transduction"/>
    <property type="evidence" value="ECO:0007669"/>
    <property type="project" value="InterPro"/>
</dbReference>
<gene>
    <name evidence="2" type="ORF">AMET1_0575</name>
</gene>
<protein>
    <submittedName>
        <fullName evidence="2">Chemotaxis signal transduction protein</fullName>
    </submittedName>
</protein>
<dbReference type="InterPro" id="IPR039315">
    <property type="entry name" value="CheW"/>
</dbReference>
<dbReference type="EMBL" id="MRZU01000003">
    <property type="protein sequence ID" value="OUJ18924.1"/>
    <property type="molecule type" value="Genomic_DNA"/>
</dbReference>
<dbReference type="PANTHER" id="PTHR22617">
    <property type="entry name" value="CHEMOTAXIS SENSOR HISTIDINE KINASE-RELATED"/>
    <property type="match status" value="1"/>
</dbReference>
<dbReference type="GO" id="GO:0005829">
    <property type="term" value="C:cytosol"/>
    <property type="evidence" value="ECO:0007669"/>
    <property type="project" value="TreeGrafter"/>
</dbReference>
<evidence type="ECO:0000313" key="3">
    <source>
        <dbReference type="Proteomes" id="UP000195137"/>
    </source>
</evidence>
<dbReference type="InterPro" id="IPR002545">
    <property type="entry name" value="CheW-lke_dom"/>
</dbReference>